<comment type="caution">
    <text evidence="13">The sequence shown here is derived from an EMBL/GenBank/DDBJ whole genome shotgun (WGS) entry which is preliminary data.</text>
</comment>
<accession>A0A840Q9M5</accession>
<feature type="transmembrane region" description="Helical" evidence="11">
    <location>
        <begin position="53"/>
        <end position="77"/>
    </location>
</feature>
<dbReference type="InterPro" id="IPR051084">
    <property type="entry name" value="H+-coupled_symporters"/>
</dbReference>
<keyword evidence="3" id="KW-0813">Transport</keyword>
<dbReference type="PROSITE" id="PS00217">
    <property type="entry name" value="SUGAR_TRANSPORT_2"/>
    <property type="match status" value="1"/>
</dbReference>
<name>A0A840Q9M5_9PSEU</name>
<dbReference type="PANTHER" id="PTHR43528">
    <property type="entry name" value="ALPHA-KETOGLUTARATE PERMEASE"/>
    <property type="match status" value="1"/>
</dbReference>
<evidence type="ECO:0000256" key="3">
    <source>
        <dbReference type="ARBA" id="ARBA00022448"/>
    </source>
</evidence>
<evidence type="ECO:0000259" key="12">
    <source>
        <dbReference type="PROSITE" id="PS50850"/>
    </source>
</evidence>
<feature type="transmembrane region" description="Helical" evidence="11">
    <location>
        <begin position="401"/>
        <end position="421"/>
    </location>
</feature>
<comment type="similarity">
    <text evidence="2">Belongs to the major facilitator superfamily. Metabolite:H+ Symporter (MHS) family (TC 2.A.1.6) family.</text>
</comment>
<evidence type="ECO:0000256" key="8">
    <source>
        <dbReference type="ARBA" id="ARBA00023136"/>
    </source>
</evidence>
<keyword evidence="14" id="KW-1185">Reference proteome</keyword>
<evidence type="ECO:0000256" key="4">
    <source>
        <dbReference type="ARBA" id="ARBA00022475"/>
    </source>
</evidence>
<feature type="transmembrane region" description="Helical" evidence="11">
    <location>
        <begin position="278"/>
        <end position="301"/>
    </location>
</feature>
<feature type="transmembrane region" description="Helical" evidence="11">
    <location>
        <begin position="377"/>
        <end position="395"/>
    </location>
</feature>
<keyword evidence="7 11" id="KW-1133">Transmembrane helix</keyword>
<dbReference type="InterPro" id="IPR011701">
    <property type="entry name" value="MFS"/>
</dbReference>
<dbReference type="GO" id="GO:0015293">
    <property type="term" value="F:symporter activity"/>
    <property type="evidence" value="ECO:0007669"/>
    <property type="project" value="UniProtKB-KW"/>
</dbReference>
<dbReference type="InterPro" id="IPR020846">
    <property type="entry name" value="MFS_dom"/>
</dbReference>
<feature type="transmembrane region" description="Helical" evidence="11">
    <location>
        <begin position="333"/>
        <end position="356"/>
    </location>
</feature>
<evidence type="ECO:0000256" key="5">
    <source>
        <dbReference type="ARBA" id="ARBA00022692"/>
    </source>
</evidence>
<proteinExistence type="inferred from homology"/>
<organism evidence="13 14">
    <name type="scientific">Saccharopolyspora phatthalungensis</name>
    <dbReference type="NCBI Taxonomy" id="664693"/>
    <lineage>
        <taxon>Bacteria</taxon>
        <taxon>Bacillati</taxon>
        <taxon>Actinomycetota</taxon>
        <taxon>Actinomycetes</taxon>
        <taxon>Pseudonocardiales</taxon>
        <taxon>Pseudonocardiaceae</taxon>
        <taxon>Saccharopolyspora</taxon>
    </lineage>
</organism>
<sequence>MTDHALGARGPRSGLKALAAGSVGNFVEWFDFAIYSASIPVVARLFFPPGNDYAALLSAFALYGVAFLARPLGGVVWGNLGDRLGRRNVLATIVLLMGAATMAIGLLPTYATVGLLAPTLLALCRLVQGFSGGGEFTGATSFITEYAPPNRRGLFSAISATFTTLPAILGTLTVLGMRVSMSEAAFVDWGWRLPFLIGGPLAIVGLIIRLRMRETPAFREVTGKHEVESAPLRTAVRQHGRNIALVFAIASLSGLGAYTLGTYFVTYLTVTIKISPTAALLANAAALTVTVALVPVAGLLGDRVGRKPLLFIGSAGFIALSVPGYLLAAQGSLWTAILGQLFVALPWSFVVAAVVATQMEIFPTRVRYSASSIGYNLAYMLFGGTAPLVATWLVSFTGSSIAPAFYLMAVAAAVFVVAFALPETSRLSLRTGAERPEPVAQADRSAASA</sequence>
<evidence type="ECO:0000256" key="9">
    <source>
        <dbReference type="ARBA" id="ARBA00037295"/>
    </source>
</evidence>
<feature type="transmembrane region" description="Helical" evidence="11">
    <location>
        <begin position="189"/>
        <end position="210"/>
    </location>
</feature>
<feature type="transmembrane region" description="Helical" evidence="11">
    <location>
        <begin position="89"/>
        <end position="107"/>
    </location>
</feature>
<dbReference type="InterPro" id="IPR005829">
    <property type="entry name" value="Sugar_transporter_CS"/>
</dbReference>
<keyword evidence="5 11" id="KW-0812">Transmembrane</keyword>
<reference evidence="13 14" key="1">
    <citation type="submission" date="2020-08" db="EMBL/GenBank/DDBJ databases">
        <title>Sequencing the genomes of 1000 actinobacteria strains.</title>
        <authorList>
            <person name="Klenk H.-P."/>
        </authorList>
    </citation>
    <scope>NUCLEOTIDE SEQUENCE [LARGE SCALE GENOMIC DNA]</scope>
    <source>
        <strain evidence="13 14">DSM 45584</strain>
    </source>
</reference>
<feature type="transmembrane region" description="Helical" evidence="11">
    <location>
        <begin position="243"/>
        <end position="266"/>
    </location>
</feature>
<keyword evidence="8 11" id="KW-0472">Membrane</keyword>
<dbReference type="AlphaFoldDB" id="A0A840Q9M5"/>
<dbReference type="RefSeq" id="WP_184731537.1">
    <property type="nucleotide sequence ID" value="NZ_JACHIW010000002.1"/>
</dbReference>
<dbReference type="Gene3D" id="1.20.1250.20">
    <property type="entry name" value="MFS general substrate transporter like domains"/>
    <property type="match status" value="2"/>
</dbReference>
<gene>
    <name evidence="13" type="ORF">BJ970_006841</name>
</gene>
<protein>
    <recommendedName>
        <fullName evidence="10">Putative proline/betaine transporter</fullName>
    </recommendedName>
</protein>
<keyword evidence="6" id="KW-0769">Symport</keyword>
<dbReference type="FunFam" id="1.20.1250.20:FF:000001">
    <property type="entry name" value="Dicarboxylate MFS transporter"/>
    <property type="match status" value="1"/>
</dbReference>
<evidence type="ECO:0000256" key="10">
    <source>
        <dbReference type="ARBA" id="ARBA00039918"/>
    </source>
</evidence>
<dbReference type="Proteomes" id="UP000584374">
    <property type="component" value="Unassembled WGS sequence"/>
</dbReference>
<feature type="transmembrane region" description="Helical" evidence="11">
    <location>
        <begin position="308"/>
        <end position="327"/>
    </location>
</feature>
<dbReference type="PROSITE" id="PS50850">
    <property type="entry name" value="MFS"/>
    <property type="match status" value="1"/>
</dbReference>
<dbReference type="EMBL" id="JACHIW010000002">
    <property type="protein sequence ID" value="MBB5159242.1"/>
    <property type="molecule type" value="Genomic_DNA"/>
</dbReference>
<evidence type="ECO:0000256" key="7">
    <source>
        <dbReference type="ARBA" id="ARBA00022989"/>
    </source>
</evidence>
<feature type="domain" description="Major facilitator superfamily (MFS) profile" evidence="12">
    <location>
        <begin position="17"/>
        <end position="425"/>
    </location>
</feature>
<keyword evidence="4" id="KW-1003">Cell membrane</keyword>
<evidence type="ECO:0000256" key="1">
    <source>
        <dbReference type="ARBA" id="ARBA00004651"/>
    </source>
</evidence>
<dbReference type="PANTHER" id="PTHR43528:SF1">
    <property type="entry name" value="ALPHA-KETOGLUTARATE PERMEASE"/>
    <property type="match status" value="1"/>
</dbReference>
<dbReference type="InterPro" id="IPR036259">
    <property type="entry name" value="MFS_trans_sf"/>
</dbReference>
<evidence type="ECO:0000313" key="14">
    <source>
        <dbReference type="Proteomes" id="UP000584374"/>
    </source>
</evidence>
<comment type="subcellular location">
    <subcellularLocation>
        <location evidence="1">Cell membrane</location>
        <topology evidence="1">Multi-pass membrane protein</topology>
    </subcellularLocation>
</comment>
<evidence type="ECO:0000256" key="11">
    <source>
        <dbReference type="SAM" id="Phobius"/>
    </source>
</evidence>
<dbReference type="SUPFAM" id="SSF103473">
    <property type="entry name" value="MFS general substrate transporter"/>
    <property type="match status" value="1"/>
</dbReference>
<dbReference type="Pfam" id="PF07690">
    <property type="entry name" value="MFS_1"/>
    <property type="match status" value="1"/>
</dbReference>
<evidence type="ECO:0000256" key="2">
    <source>
        <dbReference type="ARBA" id="ARBA00008240"/>
    </source>
</evidence>
<comment type="function">
    <text evidence="9">May be a proton symporter involved in the uptake of osmolytes such as proline and glycine betaine.</text>
</comment>
<evidence type="ECO:0000256" key="6">
    <source>
        <dbReference type="ARBA" id="ARBA00022847"/>
    </source>
</evidence>
<dbReference type="GO" id="GO:0005886">
    <property type="term" value="C:plasma membrane"/>
    <property type="evidence" value="ECO:0007669"/>
    <property type="project" value="UniProtKB-SubCell"/>
</dbReference>
<evidence type="ECO:0000313" key="13">
    <source>
        <dbReference type="EMBL" id="MBB5159242.1"/>
    </source>
</evidence>
<feature type="transmembrane region" description="Helical" evidence="11">
    <location>
        <begin position="154"/>
        <end position="177"/>
    </location>
</feature>